<name>A0A0A9AVD1_ARUDO</name>
<dbReference type="AlphaFoldDB" id="A0A0A9AVD1"/>
<protein>
    <submittedName>
        <fullName evidence="1">Uncharacterized protein</fullName>
    </submittedName>
</protein>
<sequence>MDFFFCSFLPRWQPSSYTSQRSLYSSFEIKGYEKLVRFDLLEVFPLPDAVKCIKSNKW</sequence>
<evidence type="ECO:0000313" key="1">
    <source>
        <dbReference type="EMBL" id="JAD51042.1"/>
    </source>
</evidence>
<organism evidence="1">
    <name type="scientific">Arundo donax</name>
    <name type="common">Giant reed</name>
    <name type="synonym">Donax arundinaceus</name>
    <dbReference type="NCBI Taxonomy" id="35708"/>
    <lineage>
        <taxon>Eukaryota</taxon>
        <taxon>Viridiplantae</taxon>
        <taxon>Streptophyta</taxon>
        <taxon>Embryophyta</taxon>
        <taxon>Tracheophyta</taxon>
        <taxon>Spermatophyta</taxon>
        <taxon>Magnoliopsida</taxon>
        <taxon>Liliopsida</taxon>
        <taxon>Poales</taxon>
        <taxon>Poaceae</taxon>
        <taxon>PACMAD clade</taxon>
        <taxon>Arundinoideae</taxon>
        <taxon>Arundineae</taxon>
        <taxon>Arundo</taxon>
    </lineage>
</organism>
<dbReference type="EMBL" id="GBRH01246853">
    <property type="protein sequence ID" value="JAD51042.1"/>
    <property type="molecule type" value="Transcribed_RNA"/>
</dbReference>
<reference evidence="1" key="1">
    <citation type="submission" date="2014-09" db="EMBL/GenBank/DDBJ databases">
        <authorList>
            <person name="Magalhaes I.L.F."/>
            <person name="Oliveira U."/>
            <person name="Santos F.R."/>
            <person name="Vidigal T.H.D.A."/>
            <person name="Brescovit A.D."/>
            <person name="Santos A.J."/>
        </authorList>
    </citation>
    <scope>NUCLEOTIDE SEQUENCE</scope>
    <source>
        <tissue evidence="1">Shoot tissue taken approximately 20 cm above the soil surface</tissue>
    </source>
</reference>
<accession>A0A0A9AVD1</accession>
<reference evidence="1" key="2">
    <citation type="journal article" date="2015" name="Data Brief">
        <title>Shoot transcriptome of the giant reed, Arundo donax.</title>
        <authorList>
            <person name="Barrero R.A."/>
            <person name="Guerrero F.D."/>
            <person name="Moolhuijzen P."/>
            <person name="Goolsby J.A."/>
            <person name="Tidwell J."/>
            <person name="Bellgard S.E."/>
            <person name="Bellgard M.I."/>
        </authorList>
    </citation>
    <scope>NUCLEOTIDE SEQUENCE</scope>
    <source>
        <tissue evidence="1">Shoot tissue taken approximately 20 cm above the soil surface</tissue>
    </source>
</reference>
<proteinExistence type="predicted"/>